<dbReference type="Proteomes" id="UP000001488">
    <property type="component" value="Chromosome"/>
</dbReference>
<feature type="transmembrane region" description="Helical" evidence="6">
    <location>
        <begin position="28"/>
        <end position="47"/>
    </location>
</feature>
<evidence type="ECO:0000256" key="2">
    <source>
        <dbReference type="ARBA" id="ARBA00009773"/>
    </source>
</evidence>
<evidence type="ECO:0000256" key="6">
    <source>
        <dbReference type="SAM" id="Phobius"/>
    </source>
</evidence>
<sequence length="335" mass="37550">MRGRIELVVWTVVSLIILYLSWRTVRPLVTPLFFGVLLAYIAYPLHMRLRRRFSAHESALILTAIMIGLGTILLVFFTLLSIKLVNRFYMNVKDVLAWLSSLQFSGTLQTFFGQVQSQIVPKLTDYVSSFTFSVPKYLLQLIVFLFAFYYALVYGEKLREFILSLVPENQAPFIVEILNRTDKTLDALVRAWLLLNVAKGFLMTIGYIIFGVGDVYTAIIAGFLTFLFSFVPLLEGWMLWVAGAIYLYMKGSLLGAIGIAVYGAVLVSPLPDYTVRPMLVAKDAELDETLVFIGMLGGTWAFGLKGLLLGPVILSIALVLLKEWKKRTSDRGAAG</sequence>
<keyword evidence="4 6" id="KW-1133">Transmembrane helix</keyword>
<evidence type="ECO:0000256" key="1">
    <source>
        <dbReference type="ARBA" id="ARBA00004141"/>
    </source>
</evidence>
<gene>
    <name evidence="7" type="ordered locus">TGAM_1134</name>
</gene>
<comment type="subcellular location">
    <subcellularLocation>
        <location evidence="1">Membrane</location>
        <topology evidence="1">Multi-pass membrane protein</topology>
    </subcellularLocation>
</comment>
<dbReference type="GeneID" id="7988521"/>
<dbReference type="EMBL" id="CP001398">
    <property type="protein sequence ID" value="ACS33636.1"/>
    <property type="molecule type" value="Genomic_DNA"/>
</dbReference>
<dbReference type="AlphaFoldDB" id="C5A5X4"/>
<feature type="transmembrane region" description="Helical" evidence="6">
    <location>
        <begin position="187"/>
        <end position="210"/>
    </location>
</feature>
<keyword evidence="3 6" id="KW-0812">Transmembrane</keyword>
<feature type="transmembrane region" description="Helical" evidence="6">
    <location>
        <begin position="290"/>
        <end position="321"/>
    </location>
</feature>
<feature type="transmembrane region" description="Helical" evidence="6">
    <location>
        <begin position="137"/>
        <end position="155"/>
    </location>
</feature>
<name>C5A5X4_THEGJ</name>
<evidence type="ECO:0000256" key="4">
    <source>
        <dbReference type="ARBA" id="ARBA00022989"/>
    </source>
</evidence>
<feature type="transmembrane region" description="Helical" evidence="6">
    <location>
        <begin position="252"/>
        <end position="270"/>
    </location>
</feature>
<dbReference type="InterPro" id="IPR002549">
    <property type="entry name" value="AI-2E-like"/>
</dbReference>
<accession>C5A5X4</accession>
<feature type="transmembrane region" description="Helical" evidence="6">
    <location>
        <begin position="59"/>
        <end position="82"/>
    </location>
</feature>
<keyword evidence="5 6" id="KW-0472">Membrane</keyword>
<protein>
    <recommendedName>
        <fullName evidence="9">AI-2E family transporter</fullName>
    </recommendedName>
</protein>
<dbReference type="PaxDb" id="593117-TGAM_1134"/>
<keyword evidence="8" id="KW-1185">Reference proteome</keyword>
<proteinExistence type="inferred from homology"/>
<dbReference type="PANTHER" id="PTHR21716:SF71">
    <property type="entry name" value="TRANSPORT PROTEIN MJ1177-RELATED"/>
    <property type="match status" value="1"/>
</dbReference>
<comment type="similarity">
    <text evidence="2">Belongs to the autoinducer-2 exporter (AI-2E) (TC 2.A.86) family.</text>
</comment>
<evidence type="ECO:0000313" key="8">
    <source>
        <dbReference type="Proteomes" id="UP000001488"/>
    </source>
</evidence>
<evidence type="ECO:0000313" key="7">
    <source>
        <dbReference type="EMBL" id="ACS33636.1"/>
    </source>
</evidence>
<organism evidence="7 8">
    <name type="scientific">Thermococcus gammatolerans (strain DSM 15229 / JCM 11827 / EJ3)</name>
    <dbReference type="NCBI Taxonomy" id="593117"/>
    <lineage>
        <taxon>Archaea</taxon>
        <taxon>Methanobacteriati</taxon>
        <taxon>Methanobacteriota</taxon>
        <taxon>Thermococci</taxon>
        <taxon>Thermococcales</taxon>
        <taxon>Thermococcaceae</taxon>
        <taxon>Thermococcus</taxon>
    </lineage>
</organism>
<evidence type="ECO:0008006" key="9">
    <source>
        <dbReference type="Google" id="ProtNLM"/>
    </source>
</evidence>
<evidence type="ECO:0000256" key="5">
    <source>
        <dbReference type="ARBA" id="ARBA00023136"/>
    </source>
</evidence>
<dbReference type="GO" id="GO:0016020">
    <property type="term" value="C:membrane"/>
    <property type="evidence" value="ECO:0007669"/>
    <property type="project" value="UniProtKB-SubCell"/>
</dbReference>
<evidence type="ECO:0000256" key="3">
    <source>
        <dbReference type="ARBA" id="ARBA00022692"/>
    </source>
</evidence>
<dbReference type="PANTHER" id="PTHR21716">
    <property type="entry name" value="TRANSMEMBRANE PROTEIN"/>
    <property type="match status" value="1"/>
</dbReference>
<dbReference type="PATRIC" id="fig|593117.10.peg.1132"/>
<dbReference type="KEGG" id="tga:TGAM_1134"/>
<feature type="transmembrane region" description="Helical" evidence="6">
    <location>
        <begin position="7"/>
        <end position="22"/>
    </location>
</feature>
<dbReference type="OrthoDB" id="137390at2157"/>
<dbReference type="HOGENOM" id="CLU_041771_2_0_2"/>
<dbReference type="Pfam" id="PF01594">
    <property type="entry name" value="AI-2E_transport"/>
    <property type="match status" value="1"/>
</dbReference>
<dbReference type="eggNOG" id="arCOG02642">
    <property type="taxonomic scope" value="Archaea"/>
</dbReference>
<feature type="transmembrane region" description="Helical" evidence="6">
    <location>
        <begin position="216"/>
        <end position="240"/>
    </location>
</feature>
<reference evidence="7 8" key="1">
    <citation type="journal article" date="2007" name="Genome Biol.">
        <title>Genome analysis and genome-wide proteomics of Thermococcus gammatolerans, the most radioresistant organism known amongst the Archaea.</title>
        <authorList>
            <person name="Zivanovic Y."/>
            <person name="Armengaud J."/>
            <person name="Lagorce A."/>
            <person name="Leplat C."/>
            <person name="Guerin P."/>
            <person name="Dutertre M."/>
            <person name="Anthouard V."/>
            <person name="Forterre P."/>
            <person name="Wincker P."/>
            <person name="Confalonieri F."/>
        </authorList>
    </citation>
    <scope>NUCLEOTIDE SEQUENCE [LARGE SCALE GENOMIC DNA]</scope>
    <source>
        <strain evidence="8">DSM 15229 / JCM 11827 / EJ3</strain>
    </source>
</reference>
<dbReference type="STRING" id="593117.TGAM_1134"/>
<dbReference type="RefSeq" id="WP_015858749.1">
    <property type="nucleotide sequence ID" value="NC_012804.1"/>
</dbReference>